<accession>A0A2P2MLZ6</accession>
<organism evidence="1">
    <name type="scientific">Rhizophora mucronata</name>
    <name type="common">Asiatic mangrove</name>
    <dbReference type="NCBI Taxonomy" id="61149"/>
    <lineage>
        <taxon>Eukaryota</taxon>
        <taxon>Viridiplantae</taxon>
        <taxon>Streptophyta</taxon>
        <taxon>Embryophyta</taxon>
        <taxon>Tracheophyta</taxon>
        <taxon>Spermatophyta</taxon>
        <taxon>Magnoliopsida</taxon>
        <taxon>eudicotyledons</taxon>
        <taxon>Gunneridae</taxon>
        <taxon>Pentapetalae</taxon>
        <taxon>rosids</taxon>
        <taxon>fabids</taxon>
        <taxon>Malpighiales</taxon>
        <taxon>Rhizophoraceae</taxon>
        <taxon>Rhizophora</taxon>
    </lineage>
</organism>
<protein>
    <submittedName>
        <fullName evidence="1">Uncharacterized protein</fullName>
    </submittedName>
</protein>
<name>A0A2P2MLZ6_RHIMU</name>
<evidence type="ECO:0000313" key="1">
    <source>
        <dbReference type="EMBL" id="MBX31256.1"/>
    </source>
</evidence>
<dbReference type="EMBL" id="GGEC01050772">
    <property type="protein sequence ID" value="MBX31256.1"/>
    <property type="molecule type" value="Transcribed_RNA"/>
</dbReference>
<proteinExistence type="predicted"/>
<reference evidence="1" key="1">
    <citation type="submission" date="2018-02" db="EMBL/GenBank/DDBJ databases">
        <title>Rhizophora mucronata_Transcriptome.</title>
        <authorList>
            <person name="Meera S.P."/>
            <person name="Sreeshan A."/>
            <person name="Augustine A."/>
        </authorList>
    </citation>
    <scope>NUCLEOTIDE SEQUENCE</scope>
    <source>
        <tissue evidence="1">Leaf</tissue>
    </source>
</reference>
<sequence length="46" mass="5410">MKVKRRSEDQGYQSPNTVLHITPIKKRSLSGLNAQKTQESERNWRI</sequence>
<dbReference type="AlphaFoldDB" id="A0A2P2MLZ6"/>